<keyword evidence="3" id="KW-1185">Reference proteome</keyword>
<evidence type="ECO:0000313" key="2">
    <source>
        <dbReference type="EMBL" id="GFJ88283.1"/>
    </source>
</evidence>
<dbReference type="GO" id="GO:0016747">
    <property type="term" value="F:acyltransferase activity, transferring groups other than amino-acyl groups"/>
    <property type="evidence" value="ECO:0007669"/>
    <property type="project" value="InterPro"/>
</dbReference>
<accession>A0A6V8KT16</accession>
<dbReference type="EMBL" id="BLPG01000001">
    <property type="protein sequence ID" value="GFJ88283.1"/>
    <property type="molecule type" value="Genomic_DNA"/>
</dbReference>
<gene>
    <name evidence="2" type="ORF">Prum_019250</name>
</gene>
<dbReference type="SUPFAM" id="SSF55729">
    <property type="entry name" value="Acyl-CoA N-acyltransferases (Nat)"/>
    <property type="match status" value="1"/>
</dbReference>
<dbReference type="CDD" id="cd04301">
    <property type="entry name" value="NAT_SF"/>
    <property type="match status" value="1"/>
</dbReference>
<sequence>MLFVRNGAGWPFYARPRLGAAEPPSAADITAARARQRELGAPEAFEWVHETTPDLLAVARSAGLTVLEAPLLVLDPAALVKPSRVPVRLIDPAAPSFAADIAVRRAVGAVGFGAPGTGAGPAGPAERDAAVFEVAEEELADERRATGAGRRASALAEDPELGVVASGILQRVDDVAEIAGVATLPAARHRGFGAAVTAALARHALDQGVDVVFLSAGSEDIARVYTRVGFRRIGTACIGSPSIFPTV</sequence>
<dbReference type="PROSITE" id="PS51186">
    <property type="entry name" value="GNAT"/>
    <property type="match status" value="1"/>
</dbReference>
<dbReference type="Gene3D" id="3.40.630.30">
    <property type="match status" value="1"/>
</dbReference>
<name>A0A6V8KT16_9ACTN</name>
<reference evidence="2 3" key="1">
    <citation type="submission" date="2020-03" db="EMBL/GenBank/DDBJ databases">
        <title>Whole genome shotgun sequence of Phytohabitans rumicis NBRC 108638.</title>
        <authorList>
            <person name="Komaki H."/>
            <person name="Tamura T."/>
        </authorList>
    </citation>
    <scope>NUCLEOTIDE SEQUENCE [LARGE SCALE GENOMIC DNA]</scope>
    <source>
        <strain evidence="2 3">NBRC 108638</strain>
    </source>
</reference>
<dbReference type="InterPro" id="IPR000182">
    <property type="entry name" value="GNAT_dom"/>
</dbReference>
<feature type="domain" description="N-acetyltransferase" evidence="1">
    <location>
        <begin position="110"/>
        <end position="247"/>
    </location>
</feature>
<dbReference type="InterPro" id="IPR013653">
    <property type="entry name" value="GCN5-like_dom"/>
</dbReference>
<reference evidence="2 3" key="2">
    <citation type="submission" date="2020-03" db="EMBL/GenBank/DDBJ databases">
        <authorList>
            <person name="Ichikawa N."/>
            <person name="Kimura A."/>
            <person name="Kitahashi Y."/>
            <person name="Uohara A."/>
        </authorList>
    </citation>
    <scope>NUCLEOTIDE SEQUENCE [LARGE SCALE GENOMIC DNA]</scope>
    <source>
        <strain evidence="2 3">NBRC 108638</strain>
    </source>
</reference>
<dbReference type="AlphaFoldDB" id="A0A6V8KT16"/>
<dbReference type="InterPro" id="IPR016181">
    <property type="entry name" value="Acyl_CoA_acyltransferase"/>
</dbReference>
<dbReference type="Pfam" id="PF08445">
    <property type="entry name" value="FR47"/>
    <property type="match status" value="1"/>
</dbReference>
<protein>
    <recommendedName>
        <fullName evidence="1">N-acetyltransferase domain-containing protein</fullName>
    </recommendedName>
</protein>
<evidence type="ECO:0000259" key="1">
    <source>
        <dbReference type="PROSITE" id="PS51186"/>
    </source>
</evidence>
<evidence type="ECO:0000313" key="3">
    <source>
        <dbReference type="Proteomes" id="UP000482960"/>
    </source>
</evidence>
<comment type="caution">
    <text evidence="2">The sequence shown here is derived from an EMBL/GenBank/DDBJ whole genome shotgun (WGS) entry which is preliminary data.</text>
</comment>
<organism evidence="2 3">
    <name type="scientific">Phytohabitans rumicis</name>
    <dbReference type="NCBI Taxonomy" id="1076125"/>
    <lineage>
        <taxon>Bacteria</taxon>
        <taxon>Bacillati</taxon>
        <taxon>Actinomycetota</taxon>
        <taxon>Actinomycetes</taxon>
        <taxon>Micromonosporales</taxon>
        <taxon>Micromonosporaceae</taxon>
    </lineage>
</organism>
<proteinExistence type="predicted"/>
<dbReference type="Proteomes" id="UP000482960">
    <property type="component" value="Unassembled WGS sequence"/>
</dbReference>
<dbReference type="RefSeq" id="WP_173075577.1">
    <property type="nucleotide sequence ID" value="NZ_BLPG01000001.1"/>
</dbReference>